<proteinExistence type="predicted"/>
<name>A0A5B7E2N5_PORTR</name>
<evidence type="ECO:0000313" key="1">
    <source>
        <dbReference type="EMBL" id="MPC27675.1"/>
    </source>
</evidence>
<comment type="caution">
    <text evidence="1">The sequence shown here is derived from an EMBL/GenBank/DDBJ whole genome shotgun (WGS) entry which is preliminary data.</text>
</comment>
<dbReference type="AlphaFoldDB" id="A0A5B7E2N5"/>
<accession>A0A5B7E2N5</accession>
<dbReference type="Proteomes" id="UP000324222">
    <property type="component" value="Unassembled WGS sequence"/>
</dbReference>
<reference evidence="1 2" key="1">
    <citation type="submission" date="2019-05" db="EMBL/GenBank/DDBJ databases">
        <title>Another draft genome of Portunus trituberculatus and its Hox gene families provides insights of decapod evolution.</title>
        <authorList>
            <person name="Jeong J.-H."/>
            <person name="Song I."/>
            <person name="Kim S."/>
            <person name="Choi T."/>
            <person name="Kim D."/>
            <person name="Ryu S."/>
            <person name="Kim W."/>
        </authorList>
    </citation>
    <scope>NUCLEOTIDE SEQUENCE [LARGE SCALE GENOMIC DNA]</scope>
    <source>
        <tissue evidence="1">Muscle</tissue>
    </source>
</reference>
<organism evidence="1 2">
    <name type="scientific">Portunus trituberculatus</name>
    <name type="common">Swimming crab</name>
    <name type="synonym">Neptunus trituberculatus</name>
    <dbReference type="NCBI Taxonomy" id="210409"/>
    <lineage>
        <taxon>Eukaryota</taxon>
        <taxon>Metazoa</taxon>
        <taxon>Ecdysozoa</taxon>
        <taxon>Arthropoda</taxon>
        <taxon>Crustacea</taxon>
        <taxon>Multicrustacea</taxon>
        <taxon>Malacostraca</taxon>
        <taxon>Eumalacostraca</taxon>
        <taxon>Eucarida</taxon>
        <taxon>Decapoda</taxon>
        <taxon>Pleocyemata</taxon>
        <taxon>Brachyura</taxon>
        <taxon>Eubrachyura</taxon>
        <taxon>Portunoidea</taxon>
        <taxon>Portunidae</taxon>
        <taxon>Portuninae</taxon>
        <taxon>Portunus</taxon>
    </lineage>
</organism>
<gene>
    <name evidence="1" type="ORF">E2C01_020854</name>
</gene>
<dbReference type="EMBL" id="VSRR010001786">
    <property type="protein sequence ID" value="MPC27675.1"/>
    <property type="molecule type" value="Genomic_DNA"/>
</dbReference>
<keyword evidence="2" id="KW-1185">Reference proteome</keyword>
<sequence length="94" mass="10967">MHTNEIIQCFRALVNLDPREARMEPPIHEPNLLSVVPVEEINLNLMLGGVRLDRSRLRRSTYPLRRELPPVTITLEYRLGRRSMSHKPILVETT</sequence>
<evidence type="ECO:0000313" key="2">
    <source>
        <dbReference type="Proteomes" id="UP000324222"/>
    </source>
</evidence>
<protein>
    <submittedName>
        <fullName evidence="1">Uncharacterized protein</fullName>
    </submittedName>
</protein>